<evidence type="ECO:0000259" key="1">
    <source>
        <dbReference type="Pfam" id="PF20600"/>
    </source>
</evidence>
<dbReference type="HOGENOM" id="CLU_069329_0_0_9"/>
<reference evidence="2 3" key="1">
    <citation type="submission" date="2013-03" db="EMBL/GenBank/DDBJ databases">
        <title>The Genome Sequence of Enterococcus dispar ATCC_51266 (Illumina only assembly).</title>
        <authorList>
            <consortium name="The Broad Institute Genomics Platform"/>
            <consortium name="The Broad Institute Genome Sequencing Center for Infectious Disease"/>
            <person name="Earl A."/>
            <person name="Russ C."/>
            <person name="Gilmore M."/>
            <person name="Surin D."/>
            <person name="Walker B."/>
            <person name="Young S."/>
            <person name="Zeng Q."/>
            <person name="Gargeya S."/>
            <person name="Fitzgerald M."/>
            <person name="Haas B."/>
            <person name="Abouelleil A."/>
            <person name="Allen A.W."/>
            <person name="Alvarado L."/>
            <person name="Arachchi H.M."/>
            <person name="Berlin A.M."/>
            <person name="Chapman S.B."/>
            <person name="Gainer-Dewar J."/>
            <person name="Goldberg J."/>
            <person name="Griggs A."/>
            <person name="Gujja S."/>
            <person name="Hansen M."/>
            <person name="Howarth C."/>
            <person name="Imamovic A."/>
            <person name="Ireland A."/>
            <person name="Larimer J."/>
            <person name="McCowan C."/>
            <person name="Murphy C."/>
            <person name="Pearson M."/>
            <person name="Poon T.W."/>
            <person name="Priest M."/>
            <person name="Roberts A."/>
            <person name="Saif S."/>
            <person name="Shea T."/>
            <person name="Sisk P."/>
            <person name="Sykes S."/>
            <person name="Wortman J."/>
            <person name="Nusbaum C."/>
            <person name="Birren B."/>
        </authorList>
    </citation>
    <scope>NUCLEOTIDE SEQUENCE [LARGE SCALE GENOMIC DNA]</scope>
    <source>
        <strain evidence="2 3">ATCC 51266</strain>
    </source>
</reference>
<dbReference type="AlphaFoldDB" id="S1N7D5"/>
<organism evidence="2 3">
    <name type="scientific">Enterococcus dispar ATCC 51266</name>
    <dbReference type="NCBI Taxonomy" id="1139219"/>
    <lineage>
        <taxon>Bacteria</taxon>
        <taxon>Bacillati</taxon>
        <taxon>Bacillota</taxon>
        <taxon>Bacilli</taxon>
        <taxon>Lactobacillales</taxon>
        <taxon>Enterococcaceae</taxon>
        <taxon>Enterococcus</taxon>
    </lineage>
</organism>
<dbReference type="PATRIC" id="fig|1139219.3.peg.948"/>
<sequence>MANELAPQSSSMDLIMNADMEQVSRQLQAIDNFQIVVQKTLRAEQDFGTIPGTQKPTLLKPGAEKILMLMGLTSEYEIVDKVEDYTNGFFAYTVKSSLLKNGQLVTEGFGSANTKENRYRLNEWSEEEHKKVWTGDYQDPYTLVNTVLKMAKKRAQVDAALTVGSLSNVFTQDVEDMKELLQKETMETMDNNGASSMKVTFGKNKGRTLGEIFKTDRSYVKWLSENAKEEPLKHAAMLLLKSDAKKEIKKTNDKKNEPMTNDQLAEIDLMLDVVTNANGIGIEEYLSKNKLENYKNYSKDQANRFMKFLQDQVPKEDVGQEALFDDMEPPFESEPYTGTLPFDD</sequence>
<accession>S1N7D5</accession>
<gene>
    <name evidence="2" type="ORF">OMK_00983</name>
</gene>
<keyword evidence="3" id="KW-1185">Reference proteome</keyword>
<evidence type="ECO:0000313" key="3">
    <source>
        <dbReference type="Proteomes" id="UP000014127"/>
    </source>
</evidence>
<dbReference type="InterPro" id="IPR046768">
    <property type="entry name" value="ExoX-like_C"/>
</dbReference>
<proteinExistence type="predicted"/>
<comment type="caution">
    <text evidence="2">The sequence shown here is derived from an EMBL/GenBank/DDBJ whole genome shotgun (WGS) entry which is preliminary data.</text>
</comment>
<name>S1N7D5_9ENTE</name>
<dbReference type="Proteomes" id="UP000014127">
    <property type="component" value="Unassembled WGS sequence"/>
</dbReference>
<protein>
    <recommendedName>
        <fullName evidence="1">Exodeoxyribonuclease X-like C-terminal domain-containing protein</fullName>
    </recommendedName>
</protein>
<evidence type="ECO:0000313" key="2">
    <source>
        <dbReference type="EMBL" id="EOT42622.1"/>
    </source>
</evidence>
<dbReference type="STRING" id="44009.RV01_GL001565"/>
<dbReference type="eggNOG" id="ENOG502Z9J6">
    <property type="taxonomic scope" value="Bacteria"/>
</dbReference>
<dbReference type="OrthoDB" id="423960at2"/>
<feature type="domain" description="Exodeoxyribonuclease X-like C-terminal" evidence="1">
    <location>
        <begin position="200"/>
        <end position="227"/>
    </location>
</feature>
<dbReference type="RefSeq" id="WP_016172162.1">
    <property type="nucleotide sequence ID" value="NZ_ASWK01000001.1"/>
</dbReference>
<dbReference type="Pfam" id="PF20600">
    <property type="entry name" value="ExoX-like_C"/>
    <property type="match status" value="1"/>
</dbReference>
<dbReference type="EMBL" id="AHYR01000004">
    <property type="protein sequence ID" value="EOT42622.1"/>
    <property type="molecule type" value="Genomic_DNA"/>
</dbReference>